<evidence type="ECO:0000313" key="4">
    <source>
        <dbReference type="Proteomes" id="UP001175271"/>
    </source>
</evidence>
<dbReference type="PANTHER" id="PTHR12455:SF0">
    <property type="entry name" value="NUCLEOLAR COMPLEX PROTEIN 4 HOMOLOG"/>
    <property type="match status" value="1"/>
</dbReference>
<name>A0AA39I9W8_9BILA</name>
<dbReference type="Pfam" id="PF03914">
    <property type="entry name" value="CBF"/>
    <property type="match status" value="1"/>
</dbReference>
<sequence>MVSEGGEQPVQAEEKPSWVDRFQNVPVDEIYELLKELKAYEIDPDYNKKRKTQEFDDLIKGFVDFITGAGAINKSRVRELTSRFFTFGDINASVLNLLARRVERLTTPEQDFNVFNFLASIPLPSAKFYTLYERNEDLVPTAPSTLKQHYERVWLKFLSHQEADAMSTKLLKKMLPYFTQTVIDELPNAPLFADFLFGVFNRGDVYAVWSLGGIFKLMVNHNFEYPDFYQAVYKMTTPQICYATYREEFFELLNIFLSSSHIPMYIAAAFAKKLARVLLVAKLSAQEPVLCLIRNILIRHPNIRPLLDRKEPQKLESDPYDENELNMQKCGATESSLWELKTLLSHWNPDVSKRAKFVDRELQPVESYVRWRSDDEYFVALMERKFGKEKSAASEDEPQHKKRKVVAEEDEVVPTNFLEPEKEFFSNSLAFTYSDYWA</sequence>
<reference evidence="3" key="1">
    <citation type="submission" date="2023-06" db="EMBL/GenBank/DDBJ databases">
        <title>Genomic analysis of the entomopathogenic nematode Steinernema hermaphroditum.</title>
        <authorList>
            <person name="Schwarz E.M."/>
            <person name="Heppert J.K."/>
            <person name="Baniya A."/>
            <person name="Schwartz H.T."/>
            <person name="Tan C.-H."/>
            <person name="Antoshechkin I."/>
            <person name="Sternberg P.W."/>
            <person name="Goodrich-Blair H."/>
            <person name="Dillman A.R."/>
        </authorList>
    </citation>
    <scope>NUCLEOTIDE SEQUENCE</scope>
    <source>
        <strain evidence="3">PS9179</strain>
        <tissue evidence="3">Whole animal</tissue>
    </source>
</reference>
<dbReference type="GO" id="GO:0042254">
    <property type="term" value="P:ribosome biogenesis"/>
    <property type="evidence" value="ECO:0007669"/>
    <property type="project" value="InterPro"/>
</dbReference>
<comment type="caution">
    <text evidence="3">The sequence shown here is derived from an EMBL/GenBank/DDBJ whole genome shotgun (WGS) entry which is preliminary data.</text>
</comment>
<dbReference type="GO" id="GO:0030692">
    <property type="term" value="C:Noc4p-Nop14p complex"/>
    <property type="evidence" value="ECO:0007669"/>
    <property type="project" value="TreeGrafter"/>
</dbReference>
<feature type="domain" description="CCAAT-binding factor" evidence="2">
    <location>
        <begin position="208"/>
        <end position="355"/>
    </location>
</feature>
<dbReference type="InterPro" id="IPR005612">
    <property type="entry name" value="CCAAT-binding_factor"/>
</dbReference>
<keyword evidence="4" id="KW-1185">Reference proteome</keyword>
<dbReference type="PANTHER" id="PTHR12455">
    <property type="entry name" value="NUCLEOLAR COMPLEX PROTEIN 4"/>
    <property type="match status" value="1"/>
</dbReference>
<evidence type="ECO:0000313" key="3">
    <source>
        <dbReference type="EMBL" id="KAK0420488.1"/>
    </source>
</evidence>
<gene>
    <name evidence="3" type="ORF">QR680_014714</name>
</gene>
<comment type="similarity">
    <text evidence="1">Belongs to the CBF/MAK21 family.</text>
</comment>
<dbReference type="AlphaFoldDB" id="A0AA39I9W8"/>
<organism evidence="3 4">
    <name type="scientific">Steinernema hermaphroditum</name>
    <dbReference type="NCBI Taxonomy" id="289476"/>
    <lineage>
        <taxon>Eukaryota</taxon>
        <taxon>Metazoa</taxon>
        <taxon>Ecdysozoa</taxon>
        <taxon>Nematoda</taxon>
        <taxon>Chromadorea</taxon>
        <taxon>Rhabditida</taxon>
        <taxon>Tylenchina</taxon>
        <taxon>Panagrolaimomorpha</taxon>
        <taxon>Strongyloidoidea</taxon>
        <taxon>Steinernematidae</taxon>
        <taxon>Steinernema</taxon>
    </lineage>
</organism>
<dbReference type="InterPro" id="IPR027193">
    <property type="entry name" value="Noc4"/>
</dbReference>
<evidence type="ECO:0000256" key="1">
    <source>
        <dbReference type="ARBA" id="ARBA00007797"/>
    </source>
</evidence>
<dbReference type="EMBL" id="JAUCMV010000002">
    <property type="protein sequence ID" value="KAK0420488.1"/>
    <property type="molecule type" value="Genomic_DNA"/>
</dbReference>
<dbReference type="Proteomes" id="UP001175271">
    <property type="component" value="Unassembled WGS sequence"/>
</dbReference>
<protein>
    <recommendedName>
        <fullName evidence="2">CCAAT-binding factor domain-containing protein</fullName>
    </recommendedName>
</protein>
<accession>A0AA39I9W8</accession>
<evidence type="ECO:0000259" key="2">
    <source>
        <dbReference type="Pfam" id="PF03914"/>
    </source>
</evidence>
<proteinExistence type="inferred from homology"/>
<dbReference type="GO" id="GO:0032040">
    <property type="term" value="C:small-subunit processome"/>
    <property type="evidence" value="ECO:0007669"/>
    <property type="project" value="TreeGrafter"/>
</dbReference>